<gene>
    <name evidence="1" type="ORF">HMPREF0762_01569</name>
</gene>
<reference evidence="1" key="1">
    <citation type="submission" date="2009-10" db="EMBL/GenBank/DDBJ databases">
        <authorList>
            <person name="Weinstock G."/>
            <person name="Sodergren E."/>
            <person name="Clifton S."/>
            <person name="Fulton L."/>
            <person name="Fulton B."/>
            <person name="Courtney L."/>
            <person name="Fronick C."/>
            <person name="Harrison M."/>
            <person name="Strong C."/>
            <person name="Farmer C."/>
            <person name="Delahaunty K."/>
            <person name="Markovic C."/>
            <person name="Hall O."/>
            <person name="Minx P."/>
            <person name="Tomlinson C."/>
            <person name="Mitreva M."/>
            <person name="Nelson J."/>
            <person name="Hou S."/>
            <person name="Wollam A."/>
            <person name="Pepin K.H."/>
            <person name="Johnson M."/>
            <person name="Bhonagiri V."/>
            <person name="Nash W.E."/>
            <person name="Warren W."/>
            <person name="Chinwalla A."/>
            <person name="Mardis E.R."/>
            <person name="Wilson R.K."/>
        </authorList>
    </citation>
    <scope>NUCLEOTIDE SEQUENCE [LARGE SCALE GENOMIC DNA]</scope>
    <source>
        <strain evidence="1">ATCC 700122</strain>
    </source>
</reference>
<dbReference type="Gene3D" id="3.30.2310.20">
    <property type="entry name" value="RelE-like"/>
    <property type="match status" value="1"/>
</dbReference>
<keyword evidence="2" id="KW-1185">Reference proteome</keyword>
<sequence>MVVQGVVQDDERLVEQLVGSLQGMHSRRIDRQYRFVYEVIEGELEEGGVAYEGIVRVLSMWTHCESF</sequence>
<organism evidence="1 2">
    <name type="scientific">Slackia exigua (strain ATCC 700122 / DSM 15923 / CIP 105133 / JCM 11022 / KCTC 5966 / S-7)</name>
    <dbReference type="NCBI Taxonomy" id="649764"/>
    <lineage>
        <taxon>Bacteria</taxon>
        <taxon>Bacillati</taxon>
        <taxon>Actinomycetota</taxon>
        <taxon>Coriobacteriia</taxon>
        <taxon>Eggerthellales</taxon>
        <taxon>Eggerthellaceae</taxon>
        <taxon>Slackia</taxon>
    </lineage>
</organism>
<proteinExistence type="predicted"/>
<comment type="caution">
    <text evidence="1">The sequence shown here is derived from an EMBL/GenBank/DDBJ whole genome shotgun (WGS) entry which is preliminary data.</text>
</comment>
<dbReference type="GeneID" id="85008314"/>
<accession>D0WI97</accession>
<dbReference type="HOGENOM" id="CLU_2810139_0_0_11"/>
<dbReference type="eggNOG" id="COG4115">
    <property type="taxonomic scope" value="Bacteria"/>
</dbReference>
<dbReference type="EMBL" id="ACUX02000016">
    <property type="protein sequence ID" value="EEZ60764.1"/>
    <property type="molecule type" value="Genomic_DNA"/>
</dbReference>
<name>D0WI97_SLAES</name>
<evidence type="ECO:0000313" key="2">
    <source>
        <dbReference type="Proteomes" id="UP000006001"/>
    </source>
</evidence>
<dbReference type="InterPro" id="IPR035093">
    <property type="entry name" value="RelE/ParE_toxin_dom_sf"/>
</dbReference>
<evidence type="ECO:0000313" key="1">
    <source>
        <dbReference type="EMBL" id="EEZ60764.1"/>
    </source>
</evidence>
<dbReference type="AlphaFoldDB" id="D0WI97"/>
<dbReference type="Proteomes" id="UP000006001">
    <property type="component" value="Unassembled WGS sequence"/>
</dbReference>
<dbReference type="STRING" id="649764.HMPREF0762_01569"/>
<protein>
    <submittedName>
        <fullName evidence="1">Uncharacterized protein</fullName>
    </submittedName>
</protein>
<dbReference type="RefSeq" id="WP_006362833.1">
    <property type="nucleotide sequence ID" value="NZ_GG700631.1"/>
</dbReference>
<dbReference type="SUPFAM" id="SSF143011">
    <property type="entry name" value="RelE-like"/>
    <property type="match status" value="1"/>
</dbReference>